<dbReference type="Pfam" id="PF02630">
    <property type="entry name" value="SCO1-SenC"/>
    <property type="match status" value="1"/>
</dbReference>
<dbReference type="RefSeq" id="WP_136385068.1">
    <property type="nucleotide sequence ID" value="NZ_SSOD01000007.1"/>
</dbReference>
<feature type="chain" id="PRO_5020746813" description="Protein SCO1/2" evidence="4">
    <location>
        <begin position="24"/>
        <end position="185"/>
    </location>
</feature>
<dbReference type="AlphaFoldDB" id="A0A4S4AS95"/>
<keyword evidence="3" id="KW-1015">Disulfide bond</keyword>
<evidence type="ECO:0000313" key="5">
    <source>
        <dbReference type="EMBL" id="THF61370.1"/>
    </source>
</evidence>
<accession>A0A4S4AS95</accession>
<dbReference type="Proteomes" id="UP000307956">
    <property type="component" value="Unassembled WGS sequence"/>
</dbReference>
<dbReference type="PANTHER" id="PTHR12151:SF25">
    <property type="entry name" value="LINALOOL DEHYDRATASE_ISOMERASE DOMAIN-CONTAINING PROTEIN"/>
    <property type="match status" value="1"/>
</dbReference>
<feature type="disulfide bond" description="Redox-active" evidence="3">
    <location>
        <begin position="74"/>
        <end position="78"/>
    </location>
</feature>
<evidence type="ECO:0008006" key="7">
    <source>
        <dbReference type="Google" id="ProtNLM"/>
    </source>
</evidence>
<reference evidence="5 6" key="1">
    <citation type="submission" date="2019-04" db="EMBL/GenBank/DDBJ databases">
        <title>Azoarcus rhizosphaerae sp. nov. isolated from rhizosphere of Ficus religiosa.</title>
        <authorList>
            <person name="Lin S.-Y."/>
            <person name="Hameed A."/>
            <person name="Hsu Y.-H."/>
            <person name="Young C.-C."/>
        </authorList>
    </citation>
    <scope>NUCLEOTIDE SEQUENCE [LARGE SCALE GENOMIC DNA]</scope>
    <source>
        <strain evidence="5 6">CC-YHH848</strain>
    </source>
</reference>
<evidence type="ECO:0000313" key="6">
    <source>
        <dbReference type="Proteomes" id="UP000307956"/>
    </source>
</evidence>
<proteinExistence type="inferred from homology"/>
<feature type="binding site" evidence="2">
    <location>
        <position position="78"/>
    </location>
    <ligand>
        <name>Cu cation</name>
        <dbReference type="ChEBI" id="CHEBI:23378"/>
    </ligand>
</feature>
<gene>
    <name evidence="5" type="ORF">E6O51_11185</name>
</gene>
<evidence type="ECO:0000256" key="2">
    <source>
        <dbReference type="PIRSR" id="PIRSR603782-1"/>
    </source>
</evidence>
<comment type="caution">
    <text evidence="5">The sequence shown here is derived from an EMBL/GenBank/DDBJ whole genome shotgun (WGS) entry which is preliminary data.</text>
</comment>
<keyword evidence="4" id="KW-0732">Signal</keyword>
<evidence type="ECO:0000256" key="4">
    <source>
        <dbReference type="SAM" id="SignalP"/>
    </source>
</evidence>
<name>A0A4S4AS95_9RHOO</name>
<dbReference type="OrthoDB" id="9790194at2"/>
<comment type="similarity">
    <text evidence="1">Belongs to the SCO1/2 family.</text>
</comment>
<sequence>MKPRGLCVLALLGALACAPAGVADEAPPPEQRIERGMAGWPLAEFALRDHHGAPFANARLLGRWTFVLVGETRCGAPCDQALAALAGMNRRLAGTAKAVQVLFVSAAPERDPPAALAAHLADFDARFVGATAAPEALAPLLADLAAGRRGSLFLVGPDGALRAEFLPPFDVRRLTAAYLKLRLRG</sequence>
<dbReference type="InterPro" id="IPR036249">
    <property type="entry name" value="Thioredoxin-like_sf"/>
</dbReference>
<keyword evidence="6" id="KW-1185">Reference proteome</keyword>
<feature type="signal peptide" evidence="4">
    <location>
        <begin position="1"/>
        <end position="23"/>
    </location>
</feature>
<keyword evidence="2" id="KW-0186">Copper</keyword>
<dbReference type="InterPro" id="IPR003782">
    <property type="entry name" value="SCO1/SenC"/>
</dbReference>
<organism evidence="5 6">
    <name type="scientific">Pseudothauera rhizosphaerae</name>
    <dbReference type="NCBI Taxonomy" id="2565932"/>
    <lineage>
        <taxon>Bacteria</taxon>
        <taxon>Pseudomonadati</taxon>
        <taxon>Pseudomonadota</taxon>
        <taxon>Betaproteobacteria</taxon>
        <taxon>Rhodocyclales</taxon>
        <taxon>Zoogloeaceae</taxon>
        <taxon>Pseudothauera</taxon>
    </lineage>
</organism>
<evidence type="ECO:0000256" key="3">
    <source>
        <dbReference type="PIRSR" id="PIRSR603782-2"/>
    </source>
</evidence>
<dbReference type="PANTHER" id="PTHR12151">
    <property type="entry name" value="ELECTRON TRANSPORT PROTIN SCO1/SENC FAMILY MEMBER"/>
    <property type="match status" value="1"/>
</dbReference>
<evidence type="ECO:0000256" key="1">
    <source>
        <dbReference type="ARBA" id="ARBA00010996"/>
    </source>
</evidence>
<dbReference type="EMBL" id="SSOD01000007">
    <property type="protein sequence ID" value="THF61370.1"/>
    <property type="molecule type" value="Genomic_DNA"/>
</dbReference>
<dbReference type="PROSITE" id="PS51257">
    <property type="entry name" value="PROKAR_LIPOPROTEIN"/>
    <property type="match status" value="1"/>
</dbReference>
<protein>
    <recommendedName>
        <fullName evidence="7">Protein SCO1/2</fullName>
    </recommendedName>
</protein>
<keyword evidence="2" id="KW-0479">Metal-binding</keyword>
<dbReference type="SUPFAM" id="SSF52833">
    <property type="entry name" value="Thioredoxin-like"/>
    <property type="match status" value="1"/>
</dbReference>
<feature type="binding site" evidence="2">
    <location>
        <position position="74"/>
    </location>
    <ligand>
        <name>Cu cation</name>
        <dbReference type="ChEBI" id="CHEBI:23378"/>
    </ligand>
</feature>
<dbReference type="Gene3D" id="3.40.30.10">
    <property type="entry name" value="Glutaredoxin"/>
    <property type="match status" value="1"/>
</dbReference>
<dbReference type="GO" id="GO:0046872">
    <property type="term" value="F:metal ion binding"/>
    <property type="evidence" value="ECO:0007669"/>
    <property type="project" value="UniProtKB-KW"/>
</dbReference>